<dbReference type="RefSeq" id="WP_076666910.1">
    <property type="nucleotide sequence ID" value="NZ_FTPP01000001.1"/>
</dbReference>
<organism evidence="1 2">
    <name type="scientific">Pontibacter indicus</name>
    <dbReference type="NCBI Taxonomy" id="1317125"/>
    <lineage>
        <taxon>Bacteria</taxon>
        <taxon>Pseudomonadati</taxon>
        <taxon>Bacteroidota</taxon>
        <taxon>Cytophagia</taxon>
        <taxon>Cytophagales</taxon>
        <taxon>Hymenobacteraceae</taxon>
        <taxon>Pontibacter</taxon>
    </lineage>
</organism>
<keyword evidence="2" id="KW-1185">Reference proteome</keyword>
<sequence length="137" mass="16120">MTLSKVFSDEYVVVEANPEKELIKLTWSQHTSGLPLRAALEEALQYAIHNGISRWLFDMRKLCYTTIADQSWTTHTFFPAFDQWKRHKLACLVPSDRLELLPENLIQEAIQNDFHLRDHFELELFTEIETAELWLSV</sequence>
<proteinExistence type="predicted"/>
<dbReference type="EMBL" id="FTPP01000001">
    <property type="protein sequence ID" value="SIT84400.1"/>
    <property type="molecule type" value="Genomic_DNA"/>
</dbReference>
<name>A0A1R3X1F8_9BACT</name>
<evidence type="ECO:0000313" key="1">
    <source>
        <dbReference type="EMBL" id="SIT84400.1"/>
    </source>
</evidence>
<dbReference type="OrthoDB" id="853849at2"/>
<evidence type="ECO:0008006" key="3">
    <source>
        <dbReference type="Google" id="ProtNLM"/>
    </source>
</evidence>
<dbReference type="Proteomes" id="UP000187181">
    <property type="component" value="Unassembled WGS sequence"/>
</dbReference>
<gene>
    <name evidence="1" type="ORF">SAMN05444128_1395</name>
</gene>
<accession>A0A1R3X1F8</accession>
<protein>
    <recommendedName>
        <fullName evidence="3">SpoIIAA-like</fullName>
    </recommendedName>
</protein>
<reference evidence="2" key="1">
    <citation type="submission" date="2017-01" db="EMBL/GenBank/DDBJ databases">
        <authorList>
            <person name="Varghese N."/>
            <person name="Submissions S."/>
        </authorList>
    </citation>
    <scope>NUCLEOTIDE SEQUENCE [LARGE SCALE GENOMIC DNA]</scope>
    <source>
        <strain evidence="2">LP100</strain>
    </source>
</reference>
<evidence type="ECO:0000313" key="2">
    <source>
        <dbReference type="Proteomes" id="UP000187181"/>
    </source>
</evidence>
<dbReference type="AlphaFoldDB" id="A0A1R3X1F8"/>